<dbReference type="Pfam" id="PF00777">
    <property type="entry name" value="Glyco_transf_29"/>
    <property type="match status" value="1"/>
</dbReference>
<comment type="subcellular location">
    <subcellularLocation>
        <location evidence="1">Golgi apparatus membrane</location>
        <topology evidence="1">Single-pass type II membrane protein</topology>
    </subcellularLocation>
</comment>
<dbReference type="RefSeq" id="XP_026686962.1">
    <property type="nucleotide sequence ID" value="XM_026831161.1"/>
</dbReference>
<comment type="similarity">
    <text evidence="2">Belongs to the glycosyltransferase 29 family.</text>
</comment>
<keyword evidence="5 11" id="KW-0812">Transmembrane</keyword>
<evidence type="ECO:0000256" key="8">
    <source>
        <dbReference type="ARBA" id="ARBA00023034"/>
    </source>
</evidence>
<dbReference type="PaxDb" id="121845-A0A3Q0JEP3"/>
<gene>
    <name evidence="13" type="primary">LOC113471765</name>
</gene>
<keyword evidence="9 11" id="KW-0472">Membrane</keyword>
<evidence type="ECO:0000256" key="2">
    <source>
        <dbReference type="ARBA" id="ARBA00006003"/>
    </source>
</evidence>
<keyword evidence="4" id="KW-0808">Transferase</keyword>
<feature type="transmembrane region" description="Helical" evidence="11">
    <location>
        <begin position="130"/>
        <end position="148"/>
    </location>
</feature>
<reference evidence="13" key="1">
    <citation type="submission" date="2025-08" db="UniProtKB">
        <authorList>
            <consortium name="RefSeq"/>
        </authorList>
    </citation>
    <scope>IDENTIFICATION</scope>
</reference>
<accession>A0A3Q0JEP3</accession>
<keyword evidence="7 11" id="KW-1133">Transmembrane helix</keyword>
<evidence type="ECO:0000313" key="12">
    <source>
        <dbReference type="Proteomes" id="UP000079169"/>
    </source>
</evidence>
<keyword evidence="12" id="KW-1185">Reference proteome</keyword>
<dbReference type="Gene3D" id="3.90.1480.20">
    <property type="entry name" value="Glycosyl transferase family 29"/>
    <property type="match status" value="1"/>
</dbReference>
<keyword evidence="10" id="KW-0325">Glycoprotein</keyword>
<keyword evidence="3" id="KW-0328">Glycosyltransferase</keyword>
<name>A0A3Q0JEP3_DIACI</name>
<dbReference type="AlphaFoldDB" id="A0A3Q0JEP3"/>
<dbReference type="KEGG" id="dci:113471765"/>
<organism evidence="12 13">
    <name type="scientific">Diaphorina citri</name>
    <name type="common">Asian citrus psyllid</name>
    <dbReference type="NCBI Taxonomy" id="121845"/>
    <lineage>
        <taxon>Eukaryota</taxon>
        <taxon>Metazoa</taxon>
        <taxon>Ecdysozoa</taxon>
        <taxon>Arthropoda</taxon>
        <taxon>Hexapoda</taxon>
        <taxon>Insecta</taxon>
        <taxon>Pterygota</taxon>
        <taxon>Neoptera</taxon>
        <taxon>Paraneoptera</taxon>
        <taxon>Hemiptera</taxon>
        <taxon>Sternorrhyncha</taxon>
        <taxon>Psylloidea</taxon>
        <taxon>Psyllidae</taxon>
        <taxon>Diaphorininae</taxon>
        <taxon>Diaphorina</taxon>
    </lineage>
</organism>
<evidence type="ECO:0000256" key="11">
    <source>
        <dbReference type="SAM" id="Phobius"/>
    </source>
</evidence>
<evidence type="ECO:0000256" key="5">
    <source>
        <dbReference type="ARBA" id="ARBA00022692"/>
    </source>
</evidence>
<feature type="non-terminal residue" evidence="13">
    <location>
        <position position="260"/>
    </location>
</feature>
<sequence>MRTNNKALEIKKDKLDHMKKNNRMDVYNELKLSVLNKDKKLKNKLDETNVGELNQMAYAPQSYFRDDATSGIKSLAGTPGGSKPFSPKVSFSNQNTALRLNGDPCCPDMSCLPKAVKCNPCCRTFDGRDLAFVFLFGLVVGLLSIIALPSKLTRFAVKPLRPEDVEDPELRRMLTTKPLFGKDEHYEKCAIVSNAGALRNSYLGAEIDGVVPKAFDIVENDSSAVSSRQHHRQLNIVNNNPIKQGVVLYQSDCQLITYDL</sequence>
<evidence type="ECO:0000256" key="1">
    <source>
        <dbReference type="ARBA" id="ARBA00004323"/>
    </source>
</evidence>
<proteinExistence type="inferred from homology"/>
<keyword evidence="8" id="KW-0333">Golgi apparatus</keyword>
<dbReference type="GeneID" id="113471765"/>
<protein>
    <submittedName>
        <fullName evidence="13">Uncharacterized protein LOC113471765</fullName>
    </submittedName>
</protein>
<keyword evidence="6" id="KW-0735">Signal-anchor</keyword>
<evidence type="ECO:0000256" key="7">
    <source>
        <dbReference type="ARBA" id="ARBA00022989"/>
    </source>
</evidence>
<evidence type="ECO:0000256" key="6">
    <source>
        <dbReference type="ARBA" id="ARBA00022968"/>
    </source>
</evidence>
<dbReference type="Proteomes" id="UP000079169">
    <property type="component" value="Unplaced"/>
</dbReference>
<evidence type="ECO:0000256" key="3">
    <source>
        <dbReference type="ARBA" id="ARBA00022676"/>
    </source>
</evidence>
<evidence type="ECO:0000256" key="4">
    <source>
        <dbReference type="ARBA" id="ARBA00022679"/>
    </source>
</evidence>
<evidence type="ECO:0000256" key="9">
    <source>
        <dbReference type="ARBA" id="ARBA00023136"/>
    </source>
</evidence>
<dbReference type="InterPro" id="IPR001675">
    <property type="entry name" value="Glyco_trans_29"/>
</dbReference>
<evidence type="ECO:0000313" key="13">
    <source>
        <dbReference type="RefSeq" id="XP_026686962.1"/>
    </source>
</evidence>
<evidence type="ECO:0000256" key="10">
    <source>
        <dbReference type="ARBA" id="ARBA00023180"/>
    </source>
</evidence>
<dbReference type="InterPro" id="IPR038578">
    <property type="entry name" value="GT29-like_sf"/>
</dbReference>